<evidence type="ECO:0000313" key="2">
    <source>
        <dbReference type="Proteomes" id="UP001156613"/>
    </source>
</evidence>
<name>A0ABQ5WEV7_GLUJA</name>
<gene>
    <name evidence="1" type="ORF">GCM10010937_01400</name>
</gene>
<dbReference type="EMBL" id="BSNT01000011">
    <property type="protein sequence ID" value="GLQ58339.1"/>
    <property type="molecule type" value="Genomic_DNA"/>
</dbReference>
<comment type="caution">
    <text evidence="1">The sequence shown here is derived from an EMBL/GenBank/DDBJ whole genome shotgun (WGS) entry which is preliminary data.</text>
</comment>
<reference evidence="2" key="1">
    <citation type="journal article" date="2019" name="Int. J. Syst. Evol. Microbiol.">
        <title>The Global Catalogue of Microorganisms (GCM) 10K type strain sequencing project: providing services to taxonomists for standard genome sequencing and annotation.</title>
        <authorList>
            <consortium name="The Broad Institute Genomics Platform"/>
            <consortium name="The Broad Institute Genome Sequencing Center for Infectious Disease"/>
            <person name="Wu L."/>
            <person name="Ma J."/>
        </authorList>
    </citation>
    <scope>NUCLEOTIDE SEQUENCE [LARGE SCALE GENOMIC DNA]</scope>
    <source>
        <strain evidence="2">NBRC 3271</strain>
    </source>
</reference>
<evidence type="ECO:0000313" key="1">
    <source>
        <dbReference type="EMBL" id="GLQ58339.1"/>
    </source>
</evidence>
<keyword evidence="2" id="KW-1185">Reference proteome</keyword>
<accession>A0ABQ5WEV7</accession>
<sequence>MWRASVRGFVRVSGGSFCVAAHATAEVPDIRRVKERTEDKMEEWGDIKLHQIVKLENYINSMSINQNINVDRCLNTVSAKN</sequence>
<protein>
    <submittedName>
        <fullName evidence="1">Uncharacterized protein</fullName>
    </submittedName>
</protein>
<dbReference type="Proteomes" id="UP001156613">
    <property type="component" value="Unassembled WGS sequence"/>
</dbReference>
<organism evidence="1 2">
    <name type="scientific">Gluconobacter japonicus</name>
    <dbReference type="NCBI Taxonomy" id="376620"/>
    <lineage>
        <taxon>Bacteria</taxon>
        <taxon>Pseudomonadati</taxon>
        <taxon>Pseudomonadota</taxon>
        <taxon>Alphaproteobacteria</taxon>
        <taxon>Acetobacterales</taxon>
        <taxon>Acetobacteraceae</taxon>
        <taxon>Gluconobacter</taxon>
    </lineage>
</organism>
<proteinExistence type="predicted"/>